<dbReference type="InterPro" id="IPR000305">
    <property type="entry name" value="GIY-YIG_endonuc"/>
</dbReference>
<name>A0A370DG40_9GAMM</name>
<keyword evidence="3" id="KW-0378">Hydrolase</keyword>
<dbReference type="PANTHER" id="PTHR34477:SF1">
    <property type="entry name" value="UPF0213 PROTEIN YHBQ"/>
    <property type="match status" value="1"/>
</dbReference>
<keyword evidence="3" id="KW-0255">Endonuclease</keyword>
<evidence type="ECO:0000256" key="1">
    <source>
        <dbReference type="ARBA" id="ARBA00007435"/>
    </source>
</evidence>
<dbReference type="GO" id="GO:0004519">
    <property type="term" value="F:endonuclease activity"/>
    <property type="evidence" value="ECO:0007669"/>
    <property type="project" value="UniProtKB-KW"/>
</dbReference>
<dbReference type="CDD" id="cd10456">
    <property type="entry name" value="GIY-YIG_UPF0213"/>
    <property type="match status" value="1"/>
</dbReference>
<accession>A0A370DG40</accession>
<dbReference type="Gene3D" id="3.40.1440.10">
    <property type="entry name" value="GIY-YIG endonuclease"/>
    <property type="match status" value="1"/>
</dbReference>
<dbReference type="Proteomes" id="UP000254266">
    <property type="component" value="Unassembled WGS sequence"/>
</dbReference>
<keyword evidence="3" id="KW-0540">Nuclease</keyword>
<protein>
    <submittedName>
        <fullName evidence="3">Endonuclease</fullName>
    </submittedName>
</protein>
<evidence type="ECO:0000313" key="3">
    <source>
        <dbReference type="EMBL" id="RDH83895.1"/>
    </source>
</evidence>
<sequence length="90" mass="10729">MSWYVYLLHCADDSYYTGITTDPKRRLHEHNEDNNKAAKYTRARRPLKMVYFDLCDSRSDAASREYEIRKLSRKKKVDLAHSMRNELDGL</sequence>
<dbReference type="SUPFAM" id="SSF82771">
    <property type="entry name" value="GIY-YIG endonuclease"/>
    <property type="match status" value="1"/>
</dbReference>
<comment type="caution">
    <text evidence="3">The sequence shown here is derived from an EMBL/GenBank/DDBJ whole genome shotgun (WGS) entry which is preliminary data.</text>
</comment>
<keyword evidence="4" id="KW-1185">Reference proteome</keyword>
<dbReference type="PROSITE" id="PS50164">
    <property type="entry name" value="GIY_YIG"/>
    <property type="match status" value="1"/>
</dbReference>
<gene>
    <name evidence="3" type="ORF">DIZ80_07095</name>
</gene>
<feature type="domain" description="GIY-YIG" evidence="2">
    <location>
        <begin position="1"/>
        <end position="78"/>
    </location>
</feature>
<dbReference type="InterPro" id="IPR035901">
    <property type="entry name" value="GIY-YIG_endonuc_sf"/>
</dbReference>
<organism evidence="3 4">
    <name type="scientific">endosymbiont of Galathealinum brachiosum</name>
    <dbReference type="NCBI Taxonomy" id="2200906"/>
    <lineage>
        <taxon>Bacteria</taxon>
        <taxon>Pseudomonadati</taxon>
        <taxon>Pseudomonadota</taxon>
        <taxon>Gammaproteobacteria</taxon>
        <taxon>sulfur-oxidizing symbionts</taxon>
    </lineage>
</organism>
<dbReference type="InterPro" id="IPR050190">
    <property type="entry name" value="UPF0213_domain"/>
</dbReference>
<dbReference type="EMBL" id="QFXC01000008">
    <property type="protein sequence ID" value="RDH83895.1"/>
    <property type="molecule type" value="Genomic_DNA"/>
</dbReference>
<proteinExistence type="inferred from homology"/>
<dbReference type="AlphaFoldDB" id="A0A370DG40"/>
<dbReference type="PANTHER" id="PTHR34477">
    <property type="entry name" value="UPF0213 PROTEIN YHBQ"/>
    <property type="match status" value="1"/>
</dbReference>
<evidence type="ECO:0000259" key="2">
    <source>
        <dbReference type="PROSITE" id="PS50164"/>
    </source>
</evidence>
<dbReference type="Pfam" id="PF01541">
    <property type="entry name" value="GIY-YIG"/>
    <property type="match status" value="1"/>
</dbReference>
<evidence type="ECO:0000313" key="4">
    <source>
        <dbReference type="Proteomes" id="UP000254266"/>
    </source>
</evidence>
<reference evidence="3 4" key="1">
    <citation type="journal article" date="2018" name="ISME J.">
        <title>Endosymbiont genomes yield clues of tubeworm success.</title>
        <authorList>
            <person name="Li Y."/>
            <person name="Liles M.R."/>
            <person name="Halanych K.M."/>
        </authorList>
    </citation>
    <scope>NUCLEOTIDE SEQUENCE [LARGE SCALE GENOMIC DNA]</scope>
    <source>
        <strain evidence="3">A1464</strain>
    </source>
</reference>
<comment type="similarity">
    <text evidence="1">Belongs to the UPF0213 family.</text>
</comment>